<dbReference type="SUPFAM" id="SSF52540">
    <property type="entry name" value="P-loop containing nucleoside triphosphate hydrolases"/>
    <property type="match status" value="1"/>
</dbReference>
<keyword evidence="6" id="KW-0539">Nucleus</keyword>
<evidence type="ECO:0000256" key="4">
    <source>
        <dbReference type="ARBA" id="ARBA00022763"/>
    </source>
</evidence>
<dbReference type="GO" id="GO:0003689">
    <property type="term" value="F:DNA clamp loader activity"/>
    <property type="evidence" value="ECO:0007669"/>
    <property type="project" value="TreeGrafter"/>
</dbReference>
<feature type="compositionally biased region" description="Low complexity" evidence="8">
    <location>
        <begin position="48"/>
        <end position="61"/>
    </location>
</feature>
<dbReference type="AlphaFoldDB" id="A0AAN9X6I2"/>
<keyword evidence="7" id="KW-0131">Cell cycle</keyword>
<dbReference type="Gene3D" id="3.40.50.300">
    <property type="entry name" value="P-loop containing nucleotide triphosphate hydrolases"/>
    <property type="match status" value="1"/>
</dbReference>
<dbReference type="Proteomes" id="UP001386955">
    <property type="component" value="Unassembled WGS sequence"/>
</dbReference>
<feature type="compositionally biased region" description="Polar residues" evidence="8">
    <location>
        <begin position="1"/>
        <end position="10"/>
    </location>
</feature>
<keyword evidence="5" id="KW-0067">ATP-binding</keyword>
<protein>
    <submittedName>
        <fullName evidence="9">Uncharacterized protein</fullName>
    </submittedName>
</protein>
<comment type="subcellular location">
    <subcellularLocation>
        <location evidence="1">Nucleus</location>
    </subcellularLocation>
</comment>
<comment type="caution">
    <text evidence="9">The sequence shown here is derived from an EMBL/GenBank/DDBJ whole genome shotgun (WGS) entry which is preliminary data.</text>
</comment>
<dbReference type="PANTHER" id="PTHR12172">
    <property type="entry name" value="CELL CYCLE CHECKPOINT PROTEIN RAD17"/>
    <property type="match status" value="1"/>
</dbReference>
<evidence type="ECO:0000313" key="10">
    <source>
        <dbReference type="Proteomes" id="UP001386955"/>
    </source>
</evidence>
<evidence type="ECO:0000256" key="5">
    <source>
        <dbReference type="ARBA" id="ARBA00022840"/>
    </source>
</evidence>
<dbReference type="EMBL" id="JAYMYS010000008">
    <property type="protein sequence ID" value="KAK7385200.1"/>
    <property type="molecule type" value="Genomic_DNA"/>
</dbReference>
<dbReference type="GO" id="GO:0033314">
    <property type="term" value="P:mitotic DNA replication checkpoint signaling"/>
    <property type="evidence" value="ECO:0007669"/>
    <property type="project" value="TreeGrafter"/>
</dbReference>
<organism evidence="9 10">
    <name type="scientific">Psophocarpus tetragonolobus</name>
    <name type="common">Winged bean</name>
    <name type="synonym">Dolichos tetragonolobus</name>
    <dbReference type="NCBI Taxonomy" id="3891"/>
    <lineage>
        <taxon>Eukaryota</taxon>
        <taxon>Viridiplantae</taxon>
        <taxon>Streptophyta</taxon>
        <taxon>Embryophyta</taxon>
        <taxon>Tracheophyta</taxon>
        <taxon>Spermatophyta</taxon>
        <taxon>Magnoliopsida</taxon>
        <taxon>eudicotyledons</taxon>
        <taxon>Gunneridae</taxon>
        <taxon>Pentapetalae</taxon>
        <taxon>rosids</taxon>
        <taxon>fabids</taxon>
        <taxon>Fabales</taxon>
        <taxon>Fabaceae</taxon>
        <taxon>Papilionoideae</taxon>
        <taxon>50 kb inversion clade</taxon>
        <taxon>NPAAA clade</taxon>
        <taxon>indigoferoid/millettioid clade</taxon>
        <taxon>Phaseoleae</taxon>
        <taxon>Psophocarpus</taxon>
    </lineage>
</organism>
<sequence length="956" mass="108028">MDSCNLTLTTPKRKNAEASNDPSSPAVDNIRKRKSPATKLTPRKRASKSNTPKKNSTPKKNGSVVASCVLTQKIDLWREAKLSAEEDARMYAGRKIHPFFSLWKVEREKQLQDRVDKRKGEKIACGPIHVFENVEDDASLCDWSNWTFLDKMTTCADSGTESSDFMENSVESLNFDHICPSEPEDTKEDLNLEVNENMFSSRHTGILRKSDSEPQSKFLQESMRSYYQSCETKAESILWIHKYKPTKAFEVCGNEEAINLLCNWLHLWHEKHYQCRRDTSEDINEEEDSLHKVLYITGPTGHELVMLQSGKSAAVYACAQEQGFEVLEINASNCRNGAAIKENYESALEAHQFKRLLDHPKSSHKKTDKLLKAPALPNGIAAQEMDDGVTELIVISDHEAHNLGGTSPRVHGKNRRVQKVYGLLPFDLEAFHQIIPKILPWSYPSELSKLIEKEVAKSITILEENSWIQGLVNKKVYINERKNDLDAQSMMSDFLESKVDGIKGSLTDCSEFEKHSAIYKLSNCSGSLVTSSWQKDSSKFTLMSSMEKDPNNHSLLIPEEVYKRQSFERNGQYLCKFQPNQTYSTTHKSFDLSCSLGSMSGPAPSHCHASPSHCHASPVQVSLNNELTSITFDVCQSLDLEKLPQNPDSLTNPGISEHSSRATVQNIRVWNTETTTMSNVIDECSQTDFKLKSNLVESSPSKVMDVVQNFWKKLRICQKDLGQHTNPEQLGVMQVVTLTSELTNLMSEADLLFHNHQPKHCGIMEPTMLLSDEAMFSWYDEQTMMSTFAVHGFCFYAKRISDVGSKFGHENEVDLTSEILACTNNVMALGKLSRQNQTKIQSIHPKKQLEVNNPTNDTKRTSLSNAIRSIVPTRSLLAMKGLAFNEYISSLRRISILEGFRISNGSEKMRKRRRVAPHYLSRGRMSLSPEHISLVCEGDLYTKISSQYIASMESKV</sequence>
<feature type="region of interest" description="Disordered" evidence="8">
    <location>
        <begin position="1"/>
        <end position="62"/>
    </location>
</feature>
<dbReference type="GO" id="GO:0000077">
    <property type="term" value="P:DNA damage checkpoint signaling"/>
    <property type="evidence" value="ECO:0007669"/>
    <property type="project" value="TreeGrafter"/>
</dbReference>
<evidence type="ECO:0000256" key="8">
    <source>
        <dbReference type="SAM" id="MobiDB-lite"/>
    </source>
</evidence>
<keyword evidence="4" id="KW-0227">DNA damage</keyword>
<dbReference type="GO" id="GO:0006281">
    <property type="term" value="P:DNA repair"/>
    <property type="evidence" value="ECO:0007669"/>
    <property type="project" value="InterPro"/>
</dbReference>
<reference evidence="9 10" key="1">
    <citation type="submission" date="2024-01" db="EMBL/GenBank/DDBJ databases">
        <title>The genomes of 5 underutilized Papilionoideae crops provide insights into root nodulation and disease resistanc.</title>
        <authorList>
            <person name="Jiang F."/>
        </authorList>
    </citation>
    <scope>NUCLEOTIDE SEQUENCE [LARGE SCALE GENOMIC DNA]</scope>
    <source>
        <strain evidence="9">DUOXIRENSHENG_FW03</strain>
        <tissue evidence="9">Leaves</tissue>
    </source>
</reference>
<dbReference type="GO" id="GO:0005524">
    <property type="term" value="F:ATP binding"/>
    <property type="evidence" value="ECO:0007669"/>
    <property type="project" value="UniProtKB-KW"/>
</dbReference>
<feature type="compositionally biased region" description="Basic residues" evidence="8">
    <location>
        <begin position="31"/>
        <end position="47"/>
    </location>
</feature>
<dbReference type="GO" id="GO:0005634">
    <property type="term" value="C:nucleus"/>
    <property type="evidence" value="ECO:0007669"/>
    <property type="project" value="UniProtKB-SubCell"/>
</dbReference>
<dbReference type="InterPro" id="IPR027417">
    <property type="entry name" value="P-loop_NTPase"/>
</dbReference>
<evidence type="ECO:0000256" key="3">
    <source>
        <dbReference type="ARBA" id="ARBA00022741"/>
    </source>
</evidence>
<dbReference type="PANTHER" id="PTHR12172:SF4">
    <property type="entry name" value="NUCLEOSIDE TRIPHOSPHATE HYDROLASE SUPERFAMILY PROTEIN, PUTATIVE-RELATED"/>
    <property type="match status" value="1"/>
</dbReference>
<evidence type="ECO:0000256" key="1">
    <source>
        <dbReference type="ARBA" id="ARBA00004123"/>
    </source>
</evidence>
<evidence type="ECO:0000256" key="2">
    <source>
        <dbReference type="ARBA" id="ARBA00006168"/>
    </source>
</evidence>
<evidence type="ECO:0000256" key="6">
    <source>
        <dbReference type="ARBA" id="ARBA00023242"/>
    </source>
</evidence>
<accession>A0AAN9X6I2</accession>
<name>A0AAN9X6I2_PSOTE</name>
<keyword evidence="10" id="KW-1185">Reference proteome</keyword>
<keyword evidence="3" id="KW-0547">Nucleotide-binding</keyword>
<dbReference type="GO" id="GO:0003682">
    <property type="term" value="F:chromatin binding"/>
    <property type="evidence" value="ECO:0007669"/>
    <property type="project" value="TreeGrafter"/>
</dbReference>
<comment type="similarity">
    <text evidence="2">Belongs to the rad17/RAD24 family.</text>
</comment>
<evidence type="ECO:0000256" key="7">
    <source>
        <dbReference type="ARBA" id="ARBA00023306"/>
    </source>
</evidence>
<evidence type="ECO:0000313" key="9">
    <source>
        <dbReference type="EMBL" id="KAK7385200.1"/>
    </source>
</evidence>
<proteinExistence type="inferred from homology"/>
<gene>
    <name evidence="9" type="ORF">VNO78_30913</name>
</gene>
<dbReference type="InterPro" id="IPR004582">
    <property type="entry name" value="Checkpoint_prot_Rad17_Rad24"/>
</dbReference>